<evidence type="ECO:0000313" key="1">
    <source>
        <dbReference type="EMBL" id="GAA3888203.1"/>
    </source>
</evidence>
<gene>
    <name evidence="1" type="ORF">GCM10022207_64580</name>
</gene>
<protein>
    <recommendedName>
        <fullName evidence="3">Secreted protein</fullName>
    </recommendedName>
</protein>
<name>A0ABP7KYJ2_9ACTN</name>
<evidence type="ECO:0008006" key="3">
    <source>
        <dbReference type="Google" id="ProtNLM"/>
    </source>
</evidence>
<sequence length="91" mass="10181">MQRVVQRKSEVGVRLLGHALLLELLLDLLDLLQLVLHALGDLLARLLTGLLDRLLDDLRDRLLRADLLHGLGSGHHRHECSIRGIMGEADI</sequence>
<accession>A0ABP7KYJ2</accession>
<dbReference type="EMBL" id="BAAAZA010000024">
    <property type="protein sequence ID" value="GAA3888203.1"/>
    <property type="molecule type" value="Genomic_DNA"/>
</dbReference>
<proteinExistence type="predicted"/>
<comment type="caution">
    <text evidence="1">The sequence shown here is derived from an EMBL/GenBank/DDBJ whole genome shotgun (WGS) entry which is preliminary data.</text>
</comment>
<organism evidence="1 2">
    <name type="scientific">Streptomyces lannensis</name>
    <dbReference type="NCBI Taxonomy" id="766498"/>
    <lineage>
        <taxon>Bacteria</taxon>
        <taxon>Bacillati</taxon>
        <taxon>Actinomycetota</taxon>
        <taxon>Actinomycetes</taxon>
        <taxon>Kitasatosporales</taxon>
        <taxon>Streptomycetaceae</taxon>
        <taxon>Streptomyces</taxon>
    </lineage>
</organism>
<keyword evidence="2" id="KW-1185">Reference proteome</keyword>
<dbReference type="Proteomes" id="UP001501563">
    <property type="component" value="Unassembled WGS sequence"/>
</dbReference>
<reference evidence="2" key="1">
    <citation type="journal article" date="2019" name="Int. J. Syst. Evol. Microbiol.">
        <title>The Global Catalogue of Microorganisms (GCM) 10K type strain sequencing project: providing services to taxonomists for standard genome sequencing and annotation.</title>
        <authorList>
            <consortium name="The Broad Institute Genomics Platform"/>
            <consortium name="The Broad Institute Genome Sequencing Center for Infectious Disease"/>
            <person name="Wu L."/>
            <person name="Ma J."/>
        </authorList>
    </citation>
    <scope>NUCLEOTIDE SEQUENCE [LARGE SCALE GENOMIC DNA]</scope>
    <source>
        <strain evidence="2">JCM 16578</strain>
    </source>
</reference>
<evidence type="ECO:0000313" key="2">
    <source>
        <dbReference type="Proteomes" id="UP001501563"/>
    </source>
</evidence>